<feature type="chain" id="PRO_5045481408" description="N-acetylmuramoyl-L-alanine amidase" evidence="5">
    <location>
        <begin position="34"/>
        <end position="370"/>
    </location>
</feature>
<evidence type="ECO:0000256" key="4">
    <source>
        <dbReference type="ARBA" id="ARBA00023316"/>
    </source>
</evidence>
<dbReference type="CDD" id="cd06583">
    <property type="entry name" value="PGRP"/>
    <property type="match status" value="1"/>
</dbReference>
<keyword evidence="3" id="KW-0378">Hydrolase</keyword>
<organism evidence="7 8">
    <name type="scientific">Streptomyces oryzae</name>
    <dbReference type="NCBI Taxonomy" id="1434886"/>
    <lineage>
        <taxon>Bacteria</taxon>
        <taxon>Bacillati</taxon>
        <taxon>Actinomycetota</taxon>
        <taxon>Actinomycetes</taxon>
        <taxon>Kitasatosporales</taxon>
        <taxon>Streptomycetaceae</taxon>
        <taxon>Streptomyces</taxon>
    </lineage>
</organism>
<evidence type="ECO:0000259" key="6">
    <source>
        <dbReference type="SMART" id="SM00644"/>
    </source>
</evidence>
<name>A0ABS3XCD9_9ACTN</name>
<gene>
    <name evidence="7" type="ORF">ITI46_15465</name>
</gene>
<dbReference type="Gene3D" id="3.40.80.10">
    <property type="entry name" value="Peptidoglycan recognition protein-like"/>
    <property type="match status" value="1"/>
</dbReference>
<evidence type="ECO:0000256" key="5">
    <source>
        <dbReference type="SAM" id="SignalP"/>
    </source>
</evidence>
<feature type="domain" description="N-acetylmuramoyl-L-alanine amidase" evidence="6">
    <location>
        <begin position="229"/>
        <end position="356"/>
    </location>
</feature>
<evidence type="ECO:0000256" key="3">
    <source>
        <dbReference type="ARBA" id="ARBA00022801"/>
    </source>
</evidence>
<evidence type="ECO:0000256" key="2">
    <source>
        <dbReference type="ARBA" id="ARBA00011901"/>
    </source>
</evidence>
<dbReference type="EC" id="3.5.1.28" evidence="2"/>
<protein>
    <recommendedName>
        <fullName evidence="2">N-acetylmuramoyl-L-alanine amidase</fullName>
        <ecNumber evidence="2">3.5.1.28</ecNumber>
    </recommendedName>
</protein>
<dbReference type="PANTHER" id="PTHR30417:SF1">
    <property type="entry name" value="N-ACETYLMURAMOYL-L-ALANINE AMIDASE AMID"/>
    <property type="match status" value="1"/>
</dbReference>
<dbReference type="SMART" id="SM00644">
    <property type="entry name" value="Ami_2"/>
    <property type="match status" value="1"/>
</dbReference>
<dbReference type="InterPro" id="IPR051206">
    <property type="entry name" value="NAMLAA_amidase_2"/>
</dbReference>
<proteinExistence type="predicted"/>
<dbReference type="InterPro" id="IPR036505">
    <property type="entry name" value="Amidase/PGRP_sf"/>
</dbReference>
<dbReference type="InterPro" id="IPR023346">
    <property type="entry name" value="Lysozyme-like_dom_sf"/>
</dbReference>
<dbReference type="RefSeq" id="WP_209240119.1">
    <property type="nucleotide sequence ID" value="NZ_JADKMA010000068.1"/>
</dbReference>
<keyword evidence="8" id="KW-1185">Reference proteome</keyword>
<feature type="signal peptide" evidence="5">
    <location>
        <begin position="1"/>
        <end position="33"/>
    </location>
</feature>
<comment type="catalytic activity">
    <reaction evidence="1">
        <text>Hydrolyzes the link between N-acetylmuramoyl residues and L-amino acid residues in certain cell-wall glycopeptides.</text>
        <dbReference type="EC" id="3.5.1.28"/>
    </reaction>
</comment>
<sequence>MPSHTHARRPSKRTKAAVAVTLGTALASGALFAGVQSATAGPSETPTMNESFDSAAEKYDVPRDVLAAVGYGETHFDGHNGKPSQAHGFGVMHLVSNPSRHTLEQAAKITGKSAAELRKDTDANIHGGAAVLRAYADKLGLSKAERDDVDKWYPAVAGYSGAKGVTARMYADSVYEFLKEGVRGTSPDGERVKIAARAVHPDKSEVDASGVGAKAPGYPGAKWVPANSANFRSGRTAKVNQIVIHVTQGSYAGTINWFQNPSAKVSAHYVVRSKDGEITQMVYNKDTAYHVGNANPSTLGIEHEGYVDDASWFTDSMYRSSAKLTRALAKAHGIPLDRKHIVGHNEVPGNDHTDPGKHWNWQKYMELVKG</sequence>
<dbReference type="Proteomes" id="UP001519064">
    <property type="component" value="Unassembled WGS sequence"/>
</dbReference>
<keyword evidence="5" id="KW-0732">Signal</keyword>
<evidence type="ECO:0000313" key="8">
    <source>
        <dbReference type="Proteomes" id="UP001519064"/>
    </source>
</evidence>
<accession>A0ABS3XCD9</accession>
<dbReference type="Gene3D" id="1.10.530.10">
    <property type="match status" value="1"/>
</dbReference>
<keyword evidence="4" id="KW-0961">Cell wall biogenesis/degradation</keyword>
<dbReference type="SUPFAM" id="SSF53955">
    <property type="entry name" value="Lysozyme-like"/>
    <property type="match status" value="1"/>
</dbReference>
<evidence type="ECO:0000313" key="7">
    <source>
        <dbReference type="EMBL" id="MBO8193054.1"/>
    </source>
</evidence>
<dbReference type="SUPFAM" id="SSF55846">
    <property type="entry name" value="N-acetylmuramoyl-L-alanine amidase-like"/>
    <property type="match status" value="1"/>
</dbReference>
<dbReference type="PANTHER" id="PTHR30417">
    <property type="entry name" value="N-ACETYLMURAMOYL-L-ALANINE AMIDASE AMID"/>
    <property type="match status" value="1"/>
</dbReference>
<evidence type="ECO:0000256" key="1">
    <source>
        <dbReference type="ARBA" id="ARBA00001561"/>
    </source>
</evidence>
<comment type="caution">
    <text evidence="7">The sequence shown here is derived from an EMBL/GenBank/DDBJ whole genome shotgun (WGS) entry which is preliminary data.</text>
</comment>
<reference evidence="7 8" key="1">
    <citation type="submission" date="2020-11" db="EMBL/GenBank/DDBJ databases">
        <title>Streptomyces spirodelae sp. nov., isolated from duckweed.</title>
        <authorList>
            <person name="Saimee Y."/>
            <person name="Duangmal K."/>
        </authorList>
    </citation>
    <scope>NUCLEOTIDE SEQUENCE [LARGE SCALE GENOMIC DNA]</scope>
    <source>
        <strain evidence="7 8">S16-07</strain>
    </source>
</reference>
<dbReference type="InterPro" id="IPR002502">
    <property type="entry name" value="Amidase_domain"/>
</dbReference>
<dbReference type="EMBL" id="JADKMA010000068">
    <property type="protein sequence ID" value="MBO8193054.1"/>
    <property type="molecule type" value="Genomic_DNA"/>
</dbReference>
<dbReference type="Pfam" id="PF01510">
    <property type="entry name" value="Amidase_2"/>
    <property type="match status" value="1"/>
</dbReference>